<sequence length="107" mass="11523">MAEDRPLGAAEVAQVHSSRARRLLESAHRHGLDVFGTDAVAECWTIRKPGQRWGGESLTVYGGSRNAAHVLYDRGSGSTWDEATQARAFTLIQGMASTLAVREGRAG</sequence>
<reference evidence="1 2" key="1">
    <citation type="submission" date="2019-05" db="EMBL/GenBank/DDBJ databases">
        <title>Mycolicibacterium sphagni ENV482 genome assembly.</title>
        <authorList>
            <person name="Chen W."/>
            <person name="Faulkner N.W."/>
            <person name="Hyman M.R."/>
        </authorList>
    </citation>
    <scope>NUCLEOTIDE SEQUENCE [LARGE SCALE GENOMIC DNA]</scope>
    <source>
        <strain evidence="1 2">ENV482</strain>
    </source>
</reference>
<gene>
    <name evidence="1" type="ORF">FEG63_21560</name>
</gene>
<name>A0ABX2K329_9MYCO</name>
<comment type="caution">
    <text evidence="1">The sequence shown here is derived from an EMBL/GenBank/DDBJ whole genome shotgun (WGS) entry which is preliminary data.</text>
</comment>
<accession>A0ABX2K329</accession>
<dbReference type="RefSeq" id="WP_174399866.1">
    <property type="nucleotide sequence ID" value="NZ_VBSB01000014.1"/>
</dbReference>
<evidence type="ECO:0008006" key="3">
    <source>
        <dbReference type="Google" id="ProtNLM"/>
    </source>
</evidence>
<dbReference type="EMBL" id="VBSB01000014">
    <property type="protein sequence ID" value="NTY62135.1"/>
    <property type="molecule type" value="Genomic_DNA"/>
</dbReference>
<organism evidence="1 2">
    <name type="scientific">Mycolicibacterium sphagni</name>
    <dbReference type="NCBI Taxonomy" id="1786"/>
    <lineage>
        <taxon>Bacteria</taxon>
        <taxon>Bacillati</taxon>
        <taxon>Actinomycetota</taxon>
        <taxon>Actinomycetes</taxon>
        <taxon>Mycobacteriales</taxon>
        <taxon>Mycobacteriaceae</taxon>
        <taxon>Mycolicibacterium</taxon>
    </lineage>
</organism>
<dbReference type="Proteomes" id="UP000708347">
    <property type="component" value="Unassembled WGS sequence"/>
</dbReference>
<evidence type="ECO:0000313" key="1">
    <source>
        <dbReference type="EMBL" id="NTY62135.1"/>
    </source>
</evidence>
<proteinExistence type="predicted"/>
<evidence type="ECO:0000313" key="2">
    <source>
        <dbReference type="Proteomes" id="UP000708347"/>
    </source>
</evidence>
<protein>
    <recommendedName>
        <fullName evidence="3">RES domain-containing protein</fullName>
    </recommendedName>
</protein>
<keyword evidence="2" id="KW-1185">Reference proteome</keyword>